<dbReference type="Gene3D" id="3.40.50.720">
    <property type="entry name" value="NAD(P)-binding Rossmann-like Domain"/>
    <property type="match status" value="4"/>
</dbReference>
<evidence type="ECO:0000256" key="2">
    <source>
        <dbReference type="ARBA" id="ARBA00023002"/>
    </source>
</evidence>
<dbReference type="Proteomes" id="UP001152798">
    <property type="component" value="Chromosome 6"/>
</dbReference>
<dbReference type="FunFam" id="3.40.50.720:FF:000047">
    <property type="entry name" value="NADP-dependent L-serine/L-allo-threonine dehydrogenase"/>
    <property type="match status" value="1"/>
</dbReference>
<dbReference type="AlphaFoldDB" id="A0A9P0HNA0"/>
<accession>A0A9P0HNA0</accession>
<comment type="similarity">
    <text evidence="1">Belongs to the short-chain dehydrogenases/reductases (SDR) family.</text>
</comment>
<dbReference type="PRINTS" id="PR00080">
    <property type="entry name" value="SDRFAMILY"/>
</dbReference>
<evidence type="ECO:0000313" key="3">
    <source>
        <dbReference type="EMBL" id="CAH1405123.1"/>
    </source>
</evidence>
<evidence type="ECO:0000256" key="1">
    <source>
        <dbReference type="ARBA" id="ARBA00006484"/>
    </source>
</evidence>
<gene>
    <name evidence="3" type="ORF">NEZAVI_LOCUS13403</name>
</gene>
<dbReference type="InterPro" id="IPR020904">
    <property type="entry name" value="Sc_DH/Rdtase_CS"/>
</dbReference>
<name>A0A9P0HNA0_NEZVI</name>
<dbReference type="EMBL" id="OV725082">
    <property type="protein sequence ID" value="CAH1405123.1"/>
    <property type="molecule type" value="Genomic_DNA"/>
</dbReference>
<dbReference type="OrthoDB" id="1933717at2759"/>
<sequence length="715" mass="77566">MLSLYQRELATVVDNESTIIHSDNDFIITVAIKQKQFNSVPAKVQMEALRDRVAVVTGASEGIGEGIVRRLAAEGMKVAALARRIDRLTELENDLKGKGYIVKGYICDVQKEDDVKAAFKSIEEDFGAITLLVNNAGVNKPISLDGHRDLPFDTISVYTASKKAITSLCTSLRNHLKSSKIRVTSISPHLVKTMMTKSFLEKAPNLSCLLPSDVAEAVVYAVSAPLNVNADMILCTMLSLYQRELASIVDNESKIIHSDNYLIITVTIKLKQLKLVPVEVQMEALRERVAVVTGASEGIGEAIVRRLAAEGMKVAALARRIDRLTELENELKGKGYIVKGYICDVQSESDVKAAFKSIEEDFGAITLLVNNAGVSKAISLDDINLDNVNTVLNTNVVGVLSCTKEGLASMKKHSVDRAHVSISPGLVRTMMTQSYLDRTPDIPHLLPSDVAEAVVYAISAPLNVNCNWVAAIEQMEALRDRVAVVTGGSEGIGEAIVRRLACQGMKVAALARRMNNLKALENDMKEKGYTVKGYICDVKNESDVKAAFKSIEEDFGTITILINNAGAYKAVSLDDIHLDDVNTVLNTNVQGVLACVKEGLALMKKHSVDRGHIVVINSVAGHRDIPHQAVGVYSASKKAVTSLCTTLRNHLKSSKIRVTSISPGLVKTTMSKPILDKTPDIPHLLPCDVADAVIYALSAPLRVNVSDVILDYTES</sequence>
<organism evidence="3 4">
    <name type="scientific">Nezara viridula</name>
    <name type="common">Southern green stink bug</name>
    <name type="synonym">Cimex viridulus</name>
    <dbReference type="NCBI Taxonomy" id="85310"/>
    <lineage>
        <taxon>Eukaryota</taxon>
        <taxon>Metazoa</taxon>
        <taxon>Ecdysozoa</taxon>
        <taxon>Arthropoda</taxon>
        <taxon>Hexapoda</taxon>
        <taxon>Insecta</taxon>
        <taxon>Pterygota</taxon>
        <taxon>Neoptera</taxon>
        <taxon>Paraneoptera</taxon>
        <taxon>Hemiptera</taxon>
        <taxon>Heteroptera</taxon>
        <taxon>Panheteroptera</taxon>
        <taxon>Pentatomomorpha</taxon>
        <taxon>Pentatomoidea</taxon>
        <taxon>Pentatomidae</taxon>
        <taxon>Pentatominae</taxon>
        <taxon>Nezara</taxon>
    </lineage>
</organism>
<dbReference type="InterPro" id="IPR036291">
    <property type="entry name" value="NAD(P)-bd_dom_sf"/>
</dbReference>
<keyword evidence="2" id="KW-0560">Oxidoreductase</keyword>
<dbReference type="PROSITE" id="PS00061">
    <property type="entry name" value="ADH_SHORT"/>
    <property type="match status" value="2"/>
</dbReference>
<dbReference type="PRINTS" id="PR00081">
    <property type="entry name" value="GDHRDH"/>
</dbReference>
<evidence type="ECO:0000313" key="4">
    <source>
        <dbReference type="Proteomes" id="UP001152798"/>
    </source>
</evidence>
<dbReference type="Pfam" id="PF00106">
    <property type="entry name" value="adh_short"/>
    <property type="match status" value="4"/>
</dbReference>
<reference evidence="3" key="1">
    <citation type="submission" date="2022-01" db="EMBL/GenBank/DDBJ databases">
        <authorList>
            <person name="King R."/>
        </authorList>
    </citation>
    <scope>NUCLEOTIDE SEQUENCE</scope>
</reference>
<dbReference type="SUPFAM" id="SSF51735">
    <property type="entry name" value="NAD(P)-binding Rossmann-fold domains"/>
    <property type="match status" value="3"/>
</dbReference>
<dbReference type="InterPro" id="IPR002347">
    <property type="entry name" value="SDR_fam"/>
</dbReference>
<proteinExistence type="inferred from homology"/>
<dbReference type="GO" id="GO:0016616">
    <property type="term" value="F:oxidoreductase activity, acting on the CH-OH group of donors, NAD or NADP as acceptor"/>
    <property type="evidence" value="ECO:0007669"/>
    <property type="project" value="UniProtKB-ARBA"/>
</dbReference>
<dbReference type="PANTHER" id="PTHR43115">
    <property type="entry name" value="DEHYDROGENASE/REDUCTASE SDR FAMILY MEMBER 11"/>
    <property type="match status" value="1"/>
</dbReference>
<protein>
    <submittedName>
        <fullName evidence="3">Uncharacterized protein</fullName>
    </submittedName>
</protein>
<dbReference type="PANTHER" id="PTHR43115:SF4">
    <property type="entry name" value="DEHYDROGENASE_REDUCTASE SDR FAMILY MEMBER 11"/>
    <property type="match status" value="1"/>
</dbReference>
<keyword evidence="4" id="KW-1185">Reference proteome</keyword>